<proteinExistence type="predicted"/>
<keyword evidence="1" id="KW-0812">Transmembrane</keyword>
<protein>
    <submittedName>
        <fullName evidence="2">Uncharacterized protein</fullName>
    </submittedName>
</protein>
<comment type="caution">
    <text evidence="2">The sequence shown here is derived from an EMBL/GenBank/DDBJ whole genome shotgun (WGS) entry which is preliminary data.</text>
</comment>
<dbReference type="RefSeq" id="WP_037405059.1">
    <property type="nucleotide sequence ID" value="NZ_MEIP01000012.1"/>
</dbReference>
<evidence type="ECO:0000313" key="5">
    <source>
        <dbReference type="Proteomes" id="UP000231484"/>
    </source>
</evidence>
<keyword evidence="1" id="KW-1133">Transmembrane helix</keyword>
<sequence>MQNNHTARPQTSLIIAIVVLFIILASWFIWLFMGDDAAIRMSMTRIMFIFMGLVCTFLFGVLIMIGLKIRHQQRPHN</sequence>
<dbReference type="OrthoDB" id="8613203at2"/>
<evidence type="ECO:0000313" key="4">
    <source>
        <dbReference type="Proteomes" id="UP000229970"/>
    </source>
</evidence>
<dbReference type="EMBL" id="MEIP01000012">
    <property type="protein sequence ID" value="PIT48741.1"/>
    <property type="molecule type" value="Genomic_DNA"/>
</dbReference>
<dbReference type="EMBL" id="MEIQ01000027">
    <property type="protein sequence ID" value="PIT51776.1"/>
    <property type="molecule type" value="Genomic_DNA"/>
</dbReference>
<name>A0A066TNI2_9NEIS</name>
<dbReference type="Proteomes" id="UP000229970">
    <property type="component" value="Unassembled WGS sequence"/>
</dbReference>
<evidence type="ECO:0000313" key="3">
    <source>
        <dbReference type="EMBL" id="PIT51776.1"/>
    </source>
</evidence>
<organism evidence="2 4">
    <name type="scientific">Snodgrassella alvi</name>
    <dbReference type="NCBI Taxonomy" id="1196083"/>
    <lineage>
        <taxon>Bacteria</taxon>
        <taxon>Pseudomonadati</taxon>
        <taxon>Pseudomonadota</taxon>
        <taxon>Betaproteobacteria</taxon>
        <taxon>Neisseriales</taxon>
        <taxon>Neisseriaceae</taxon>
        <taxon>Snodgrassella</taxon>
    </lineage>
</organism>
<feature type="transmembrane region" description="Helical" evidence="1">
    <location>
        <begin position="12"/>
        <end position="33"/>
    </location>
</feature>
<dbReference type="Proteomes" id="UP000231484">
    <property type="component" value="Unassembled WGS sequence"/>
</dbReference>
<accession>A0A066TNI2</accession>
<evidence type="ECO:0000256" key="1">
    <source>
        <dbReference type="SAM" id="Phobius"/>
    </source>
</evidence>
<gene>
    <name evidence="2" type="ORF">BHC46_03285</name>
    <name evidence="3" type="ORF">BHC48_03625</name>
</gene>
<evidence type="ECO:0000313" key="2">
    <source>
        <dbReference type="EMBL" id="PIT48741.1"/>
    </source>
</evidence>
<dbReference type="AlphaFoldDB" id="A0A066TNI2"/>
<reference evidence="4 5" key="1">
    <citation type="journal article" date="2017" name="MBio">
        <title>Type VI secretion-mediated competition in the bee gut microbiome.</title>
        <authorList>
            <person name="Steele M.I."/>
            <person name="Kwong W.K."/>
            <person name="Powell J.E."/>
            <person name="Whiteley M."/>
            <person name="Moran N.A."/>
        </authorList>
    </citation>
    <scope>NUCLEOTIDE SEQUENCE [LARGE SCALE GENOMIC DNA]</scope>
    <source>
        <strain evidence="3 5">Occ4-2</strain>
        <strain evidence="2 4">Ruf1-X</strain>
    </source>
</reference>
<feature type="transmembrane region" description="Helical" evidence="1">
    <location>
        <begin position="45"/>
        <end position="67"/>
    </location>
</feature>
<keyword evidence="1" id="KW-0472">Membrane</keyword>